<sequence length="348" mass="39112">MEIHKKYMHRCLELAELGAGSVAPNPMVGSAIVHNGKIIGEGFHRQYGGPHAEVNAINSVSDDKRLKTSTLYVNLEPCAHHGLTPPCSDLIIRKQIPRVVIGTIDPFSEVAGKGIEKMKKAGIDVTMAVLEKECRDLNKRFFCFHEKKRPYVILKWAQTLDGFIDVDRTPENFGSPTWITGGLALRLVHKIRSQEDAIIVGTNTAEKDNPSLTVRHWPGRNPLRVVLDRNLRLPPSHNLFNGKHKTLVFNSIKTEDDSAVSFVKIDFGSNSINQILGELYNRKIQSVIVEGGRQLIESFFQTGQWDESHVFIGNKFFYRGVSAPGIRGKLIAEEILQTDWLKVFRNQP</sequence>
<keyword evidence="7 13" id="KW-0479">Metal-binding</keyword>
<feature type="binding site" evidence="16">
    <location>
        <position position="78"/>
    </location>
    <ligand>
        <name>Zn(2+)</name>
        <dbReference type="ChEBI" id="CHEBI:29105"/>
        <note>catalytic</note>
    </ligand>
</feature>
<accession>A0A1M6KK61</accession>
<protein>
    <recommendedName>
        <fullName evidence="13">Riboflavin biosynthesis protein RibD</fullName>
    </recommendedName>
    <domain>
        <recommendedName>
            <fullName evidence="13">Diaminohydroxyphosphoribosylaminopyrimidine deaminase</fullName>
            <shortName evidence="13">DRAP deaminase</shortName>
            <ecNumber evidence="13">3.5.4.26</ecNumber>
        </recommendedName>
        <alternativeName>
            <fullName evidence="13">Riboflavin-specific deaminase</fullName>
        </alternativeName>
    </domain>
    <domain>
        <recommendedName>
            <fullName evidence="13">5-amino-6-(5-phosphoribosylamino)uracil reductase</fullName>
            <ecNumber evidence="13">1.1.1.193</ecNumber>
        </recommendedName>
        <alternativeName>
            <fullName evidence="13">HTP reductase</fullName>
        </alternativeName>
    </domain>
</protein>
<dbReference type="InterPro" id="IPR024072">
    <property type="entry name" value="DHFR-like_dom_sf"/>
</dbReference>
<comment type="function">
    <text evidence="1 13">Converts 2,5-diamino-6-(ribosylamino)-4(3h)-pyrimidinone 5'-phosphate into 5-amino-6-(ribosylamino)-2,4(1h,3h)-pyrimidinedione 5'-phosphate.</text>
</comment>
<feature type="binding site" evidence="15">
    <location>
        <begin position="292"/>
        <end position="298"/>
    </location>
    <ligand>
        <name>NADP(+)</name>
        <dbReference type="ChEBI" id="CHEBI:58349"/>
    </ligand>
</feature>
<feature type="binding site" evidence="15">
    <location>
        <position position="212"/>
    </location>
    <ligand>
        <name>substrate</name>
    </ligand>
</feature>
<comment type="catalytic activity">
    <reaction evidence="13">
        <text>5-amino-6-(5-phospho-D-ribitylamino)uracil + NADP(+) = 5-amino-6-(5-phospho-D-ribosylamino)uracil + NADPH + H(+)</text>
        <dbReference type="Rhea" id="RHEA:17845"/>
        <dbReference type="ChEBI" id="CHEBI:15378"/>
        <dbReference type="ChEBI" id="CHEBI:57783"/>
        <dbReference type="ChEBI" id="CHEBI:58349"/>
        <dbReference type="ChEBI" id="CHEBI:58421"/>
        <dbReference type="ChEBI" id="CHEBI:58453"/>
        <dbReference type="EC" id="1.1.1.193"/>
    </reaction>
</comment>
<proteinExistence type="inferred from homology"/>
<dbReference type="AlphaFoldDB" id="A0A1M6KK61"/>
<keyword evidence="11 13" id="KW-0560">Oxidoreductase</keyword>
<dbReference type="CDD" id="cd01284">
    <property type="entry name" value="Riboflavin_deaminase-reductase"/>
    <property type="match status" value="1"/>
</dbReference>
<dbReference type="Gene3D" id="3.40.430.10">
    <property type="entry name" value="Dihydrofolate Reductase, subunit A"/>
    <property type="match status" value="1"/>
</dbReference>
<evidence type="ECO:0000256" key="5">
    <source>
        <dbReference type="ARBA" id="ARBA00007417"/>
    </source>
</evidence>
<dbReference type="PROSITE" id="PS51747">
    <property type="entry name" value="CYT_DCMP_DEAMINASES_2"/>
    <property type="match status" value="1"/>
</dbReference>
<feature type="binding site" evidence="16">
    <location>
        <position position="51"/>
    </location>
    <ligand>
        <name>Zn(2+)</name>
        <dbReference type="ChEBI" id="CHEBI:29105"/>
        <note>catalytic</note>
    </ligand>
</feature>
<comment type="cofactor">
    <cofactor evidence="13 16">
        <name>Zn(2+)</name>
        <dbReference type="ChEBI" id="CHEBI:29105"/>
    </cofactor>
    <text evidence="13 16">Binds 1 zinc ion.</text>
</comment>
<feature type="domain" description="CMP/dCMP-type deaminase" evidence="17">
    <location>
        <begin position="2"/>
        <end position="126"/>
    </location>
</feature>
<evidence type="ECO:0000313" key="19">
    <source>
        <dbReference type="Proteomes" id="UP000184050"/>
    </source>
</evidence>
<dbReference type="InterPro" id="IPR002734">
    <property type="entry name" value="RibDG_C"/>
</dbReference>
<dbReference type="SUPFAM" id="SSF53597">
    <property type="entry name" value="Dihydrofolate reductase-like"/>
    <property type="match status" value="1"/>
</dbReference>
<evidence type="ECO:0000256" key="8">
    <source>
        <dbReference type="ARBA" id="ARBA00022801"/>
    </source>
</evidence>
<dbReference type="InterPro" id="IPR002125">
    <property type="entry name" value="CMP_dCMP_dom"/>
</dbReference>
<comment type="similarity">
    <text evidence="5 13">In the C-terminal section; belongs to the HTP reductase family.</text>
</comment>
<comment type="pathway">
    <text evidence="3 13">Cofactor biosynthesis; riboflavin biosynthesis; 5-amino-6-(D-ribitylamino)uracil from GTP: step 3/4.</text>
</comment>
<feature type="binding site" evidence="15">
    <location>
        <position position="215"/>
    </location>
    <ligand>
        <name>substrate</name>
    </ligand>
</feature>
<dbReference type="InterPro" id="IPR016193">
    <property type="entry name" value="Cytidine_deaminase-like"/>
</dbReference>
<dbReference type="GO" id="GO:0008270">
    <property type="term" value="F:zinc ion binding"/>
    <property type="evidence" value="ECO:0007669"/>
    <property type="project" value="InterPro"/>
</dbReference>
<comment type="similarity">
    <text evidence="4 13">In the N-terminal section; belongs to the cytidine and deoxycytidylate deaminase family.</text>
</comment>
<dbReference type="GO" id="GO:0008703">
    <property type="term" value="F:5-amino-6-(5-phosphoribosylamino)uracil reductase activity"/>
    <property type="evidence" value="ECO:0007669"/>
    <property type="project" value="UniProtKB-EC"/>
</dbReference>
<dbReference type="FunFam" id="3.40.140.10:FF:000025">
    <property type="entry name" value="Riboflavin biosynthesis protein RibD"/>
    <property type="match status" value="1"/>
</dbReference>
<name>A0A1M6KK61_9BACT</name>
<organism evidence="18 19">
    <name type="scientific">Tangfeifania diversioriginum</name>
    <dbReference type="NCBI Taxonomy" id="1168035"/>
    <lineage>
        <taxon>Bacteria</taxon>
        <taxon>Pseudomonadati</taxon>
        <taxon>Bacteroidota</taxon>
        <taxon>Bacteroidia</taxon>
        <taxon>Marinilabiliales</taxon>
        <taxon>Prolixibacteraceae</taxon>
        <taxon>Tangfeifania</taxon>
    </lineage>
</organism>
<keyword evidence="9 13" id="KW-0862">Zinc</keyword>
<dbReference type="InterPro" id="IPR050765">
    <property type="entry name" value="Riboflavin_Biosynth_HTPR"/>
</dbReference>
<evidence type="ECO:0000256" key="7">
    <source>
        <dbReference type="ARBA" id="ARBA00022723"/>
    </source>
</evidence>
<evidence type="ECO:0000313" key="18">
    <source>
        <dbReference type="EMBL" id="SHJ59357.1"/>
    </source>
</evidence>
<keyword evidence="19" id="KW-1185">Reference proteome</keyword>
<keyword evidence="8 13" id="KW-0378">Hydrolase</keyword>
<dbReference type="Pfam" id="PF01872">
    <property type="entry name" value="RibD_C"/>
    <property type="match status" value="1"/>
</dbReference>
<dbReference type="PIRSF" id="PIRSF006769">
    <property type="entry name" value="RibD"/>
    <property type="match status" value="1"/>
</dbReference>
<dbReference type="EC" id="3.5.4.26" evidence="13"/>
<feature type="binding site" evidence="16">
    <location>
        <position position="87"/>
    </location>
    <ligand>
        <name>Zn(2+)</name>
        <dbReference type="ChEBI" id="CHEBI:29105"/>
        <note>catalytic</note>
    </ligand>
</feature>
<dbReference type="OrthoDB" id="9800865at2"/>
<evidence type="ECO:0000256" key="11">
    <source>
        <dbReference type="ARBA" id="ARBA00023002"/>
    </source>
</evidence>
<evidence type="ECO:0000256" key="1">
    <source>
        <dbReference type="ARBA" id="ARBA00002151"/>
    </source>
</evidence>
<evidence type="ECO:0000256" key="12">
    <source>
        <dbReference type="ARBA" id="ARBA00023268"/>
    </source>
</evidence>
<dbReference type="RefSeq" id="WP_073170914.1">
    <property type="nucleotide sequence ID" value="NZ_FQZE01000023.1"/>
</dbReference>
<feature type="binding site" evidence="15">
    <location>
        <position position="157"/>
    </location>
    <ligand>
        <name>NADP(+)</name>
        <dbReference type="ChEBI" id="CHEBI:58349"/>
    </ligand>
</feature>
<keyword evidence="6 13" id="KW-0686">Riboflavin biosynthesis</keyword>
<reference evidence="18 19" key="1">
    <citation type="submission" date="2016-11" db="EMBL/GenBank/DDBJ databases">
        <authorList>
            <person name="Jaros S."/>
            <person name="Januszkiewicz K."/>
            <person name="Wedrychowicz H."/>
        </authorList>
    </citation>
    <scope>NUCLEOTIDE SEQUENCE [LARGE SCALE GENOMIC DNA]</scope>
    <source>
        <strain evidence="18 19">DSM 27063</strain>
    </source>
</reference>
<feature type="binding site" evidence="15">
    <location>
        <position position="204"/>
    </location>
    <ligand>
        <name>NADP(+)</name>
        <dbReference type="ChEBI" id="CHEBI:58349"/>
    </ligand>
</feature>
<dbReference type="EMBL" id="FQZE01000023">
    <property type="protein sequence ID" value="SHJ59357.1"/>
    <property type="molecule type" value="Genomic_DNA"/>
</dbReference>
<dbReference type="STRING" id="1168035.SAMN05444280_12378"/>
<dbReference type="PANTHER" id="PTHR38011:SF7">
    <property type="entry name" value="2,5-DIAMINO-6-RIBOSYLAMINO-4(3H)-PYRIMIDINONE 5'-PHOSPHATE REDUCTASE"/>
    <property type="match status" value="1"/>
</dbReference>
<feature type="binding site" evidence="15">
    <location>
        <position position="208"/>
    </location>
    <ligand>
        <name>NADP(+)</name>
        <dbReference type="ChEBI" id="CHEBI:58349"/>
    </ligand>
</feature>
<evidence type="ECO:0000256" key="4">
    <source>
        <dbReference type="ARBA" id="ARBA00005259"/>
    </source>
</evidence>
<keyword evidence="10 13" id="KW-0521">NADP</keyword>
<evidence type="ECO:0000256" key="15">
    <source>
        <dbReference type="PIRSR" id="PIRSR006769-2"/>
    </source>
</evidence>
<dbReference type="Gene3D" id="3.40.140.10">
    <property type="entry name" value="Cytidine Deaminase, domain 2"/>
    <property type="match status" value="1"/>
</dbReference>
<feature type="active site" description="Proton donor" evidence="14">
    <location>
        <position position="53"/>
    </location>
</feature>
<dbReference type="UniPathway" id="UPA00275">
    <property type="reaction ID" value="UER00401"/>
</dbReference>
<dbReference type="EC" id="1.1.1.193" evidence="13"/>
<keyword evidence="12" id="KW-0511">Multifunctional enzyme</keyword>
<evidence type="ECO:0000256" key="9">
    <source>
        <dbReference type="ARBA" id="ARBA00022833"/>
    </source>
</evidence>
<dbReference type="InterPro" id="IPR016192">
    <property type="entry name" value="APOBEC/CMP_deaminase_Zn-bd"/>
</dbReference>
<feature type="binding site" evidence="15">
    <location>
        <position position="178"/>
    </location>
    <ligand>
        <name>NADP(+)</name>
        <dbReference type="ChEBI" id="CHEBI:58349"/>
    </ligand>
</feature>
<evidence type="ECO:0000259" key="17">
    <source>
        <dbReference type="PROSITE" id="PS51747"/>
    </source>
</evidence>
<feature type="binding site" evidence="15">
    <location>
        <position position="290"/>
    </location>
    <ligand>
        <name>substrate</name>
    </ligand>
</feature>
<dbReference type="PANTHER" id="PTHR38011">
    <property type="entry name" value="DIHYDROFOLATE REDUCTASE FAMILY PROTEIN (AFU_ORTHOLOGUE AFUA_8G06820)"/>
    <property type="match status" value="1"/>
</dbReference>
<dbReference type="Proteomes" id="UP000184050">
    <property type="component" value="Unassembled WGS sequence"/>
</dbReference>
<gene>
    <name evidence="18" type="ORF">SAMN05444280_12378</name>
</gene>
<dbReference type="NCBIfam" id="TIGR00326">
    <property type="entry name" value="eubact_ribD"/>
    <property type="match status" value="1"/>
</dbReference>
<feature type="binding site" evidence="15">
    <location>
        <position position="192"/>
    </location>
    <ligand>
        <name>substrate</name>
    </ligand>
</feature>
<dbReference type="SUPFAM" id="SSF53927">
    <property type="entry name" value="Cytidine deaminase-like"/>
    <property type="match status" value="1"/>
</dbReference>
<evidence type="ECO:0000256" key="16">
    <source>
        <dbReference type="PIRSR" id="PIRSR006769-3"/>
    </source>
</evidence>
<evidence type="ECO:0000256" key="10">
    <source>
        <dbReference type="ARBA" id="ARBA00022857"/>
    </source>
</evidence>
<dbReference type="InterPro" id="IPR004794">
    <property type="entry name" value="Eubact_RibD"/>
</dbReference>
<evidence type="ECO:0000256" key="3">
    <source>
        <dbReference type="ARBA" id="ARBA00004910"/>
    </source>
</evidence>
<dbReference type="Pfam" id="PF00383">
    <property type="entry name" value="dCMP_cyt_deam_1"/>
    <property type="match status" value="1"/>
</dbReference>
<evidence type="ECO:0000256" key="6">
    <source>
        <dbReference type="ARBA" id="ARBA00022619"/>
    </source>
</evidence>
<comment type="catalytic activity">
    <reaction evidence="13">
        <text>2,5-diamino-6-hydroxy-4-(5-phosphoribosylamino)-pyrimidine + H2O + H(+) = 5-amino-6-(5-phospho-D-ribosylamino)uracil + NH4(+)</text>
        <dbReference type="Rhea" id="RHEA:21868"/>
        <dbReference type="ChEBI" id="CHEBI:15377"/>
        <dbReference type="ChEBI" id="CHEBI:15378"/>
        <dbReference type="ChEBI" id="CHEBI:28938"/>
        <dbReference type="ChEBI" id="CHEBI:58453"/>
        <dbReference type="ChEBI" id="CHEBI:58614"/>
        <dbReference type="EC" id="3.5.4.26"/>
    </reaction>
</comment>
<evidence type="ECO:0000256" key="2">
    <source>
        <dbReference type="ARBA" id="ARBA00004882"/>
    </source>
</evidence>
<dbReference type="PROSITE" id="PS00903">
    <property type="entry name" value="CYT_DCMP_DEAMINASES_1"/>
    <property type="match status" value="1"/>
</dbReference>
<dbReference type="GO" id="GO:0009231">
    <property type="term" value="P:riboflavin biosynthetic process"/>
    <property type="evidence" value="ECO:0007669"/>
    <property type="project" value="UniProtKB-UniPathway"/>
</dbReference>
<evidence type="ECO:0000256" key="14">
    <source>
        <dbReference type="PIRSR" id="PIRSR006769-1"/>
    </source>
</evidence>
<comment type="pathway">
    <text evidence="2 13">Cofactor biosynthesis; riboflavin biosynthesis; 5-amino-6-(D-ribitylamino)uracil from GTP: step 2/4.</text>
</comment>
<dbReference type="GO" id="GO:0008835">
    <property type="term" value="F:diaminohydroxyphosphoribosylaminopyrimidine deaminase activity"/>
    <property type="evidence" value="ECO:0007669"/>
    <property type="project" value="UniProtKB-EC"/>
</dbReference>
<evidence type="ECO:0000256" key="13">
    <source>
        <dbReference type="PIRNR" id="PIRNR006769"/>
    </source>
</evidence>